<evidence type="ECO:0000256" key="1">
    <source>
        <dbReference type="SAM" id="Phobius"/>
    </source>
</evidence>
<keyword evidence="1" id="KW-1133">Transmembrane helix</keyword>
<feature type="transmembrane region" description="Helical" evidence="1">
    <location>
        <begin position="189"/>
        <end position="206"/>
    </location>
</feature>
<feature type="transmembrane region" description="Helical" evidence="1">
    <location>
        <begin position="65"/>
        <end position="93"/>
    </location>
</feature>
<proteinExistence type="predicted"/>
<protein>
    <submittedName>
        <fullName evidence="2">ABC-2 family transporter</fullName>
    </submittedName>
</protein>
<dbReference type="RefSeq" id="WP_098514581.1">
    <property type="nucleotide sequence ID" value="NZ_JBIAKZ010000016.1"/>
</dbReference>
<dbReference type="AlphaFoldDB" id="A0A2A9FKJ4"/>
<gene>
    <name evidence="2" type="ORF">ATK36_6215</name>
</gene>
<keyword evidence="1" id="KW-0472">Membrane</keyword>
<keyword evidence="1" id="KW-0812">Transmembrane</keyword>
<keyword evidence="3" id="KW-1185">Reference proteome</keyword>
<feature type="transmembrane region" description="Helical" evidence="1">
    <location>
        <begin position="165"/>
        <end position="184"/>
    </location>
</feature>
<dbReference type="GO" id="GO:0140359">
    <property type="term" value="F:ABC-type transporter activity"/>
    <property type="evidence" value="ECO:0007669"/>
    <property type="project" value="InterPro"/>
</dbReference>
<evidence type="ECO:0000313" key="2">
    <source>
        <dbReference type="EMBL" id="PFG50955.1"/>
    </source>
</evidence>
<feature type="transmembrane region" description="Helical" evidence="1">
    <location>
        <begin position="298"/>
        <end position="318"/>
    </location>
</feature>
<dbReference type="EMBL" id="PDJK01000002">
    <property type="protein sequence ID" value="PFG50955.1"/>
    <property type="molecule type" value="Genomic_DNA"/>
</dbReference>
<organism evidence="2 3">
    <name type="scientific">Amycolatopsis sulphurea</name>
    <dbReference type="NCBI Taxonomy" id="76022"/>
    <lineage>
        <taxon>Bacteria</taxon>
        <taxon>Bacillati</taxon>
        <taxon>Actinomycetota</taxon>
        <taxon>Actinomycetes</taxon>
        <taxon>Pseudonocardiales</taxon>
        <taxon>Pseudonocardiaceae</taxon>
        <taxon>Amycolatopsis</taxon>
    </lineage>
</organism>
<feature type="transmembrane region" description="Helical" evidence="1">
    <location>
        <begin position="12"/>
        <end position="30"/>
    </location>
</feature>
<feature type="transmembrane region" description="Helical" evidence="1">
    <location>
        <begin position="114"/>
        <end position="133"/>
    </location>
</feature>
<evidence type="ECO:0000313" key="3">
    <source>
        <dbReference type="Proteomes" id="UP000243542"/>
    </source>
</evidence>
<accession>A0A2A9FKJ4</accession>
<dbReference type="GO" id="GO:0005886">
    <property type="term" value="C:plasma membrane"/>
    <property type="evidence" value="ECO:0007669"/>
    <property type="project" value="UniProtKB-SubCell"/>
</dbReference>
<reference evidence="2 3" key="1">
    <citation type="submission" date="2017-10" db="EMBL/GenBank/DDBJ databases">
        <title>Sequencing the genomes of 1000 actinobacteria strains.</title>
        <authorList>
            <person name="Klenk H.-P."/>
        </authorList>
    </citation>
    <scope>NUCLEOTIDE SEQUENCE [LARGE SCALE GENOMIC DNA]</scope>
    <source>
        <strain evidence="2 3">DSM 46092</strain>
    </source>
</reference>
<name>A0A2A9FKJ4_9PSEU</name>
<comment type="caution">
    <text evidence="2">The sequence shown here is derived from an EMBL/GenBank/DDBJ whole genome shotgun (WGS) entry which is preliminary data.</text>
</comment>
<sequence>MIWVAWRQQRAQVFVLLGLLVAGYVTVLLLRGAMQSDVTALGGCLNEEWTSKACSSLVSAFKNSWFGLMTGAETVVTALPVLLGMFCTAPLIAREIEHGTHLLAFTQSIGRTRWMLTKFAVAAVPAIAVLLLMQQGVSSWLDLAGKFNPREAGPYQGTTFGTTSVAPLSYVLFCLSFGLMLGVLTRRSLVAMAGTLATFVVLRSLLGQAYGLVGSERVISDDPTTAQPGSGSQYSEYLDSGYLSPQGETISKADAEPLIAQCPAHTNGTVTPGLADCYRQHGLAKLYIDELPPSAAPAVHWTEFAIVTGLALLCLPIARQALHRRV</sequence>
<dbReference type="Proteomes" id="UP000243542">
    <property type="component" value="Unassembled WGS sequence"/>
</dbReference>